<organism evidence="7 8">
    <name type="scientific">Halomonas cerina</name>
    <dbReference type="NCBI Taxonomy" id="447424"/>
    <lineage>
        <taxon>Bacteria</taxon>
        <taxon>Pseudomonadati</taxon>
        <taxon>Pseudomonadota</taxon>
        <taxon>Gammaproteobacteria</taxon>
        <taxon>Oceanospirillales</taxon>
        <taxon>Halomonadaceae</taxon>
        <taxon>Halomonas</taxon>
    </lineage>
</organism>
<evidence type="ECO:0000256" key="5">
    <source>
        <dbReference type="ARBA" id="ARBA00023136"/>
    </source>
</evidence>
<reference evidence="7 8" key="1">
    <citation type="submission" date="2020-08" db="EMBL/GenBank/DDBJ databases">
        <title>Genomic Encyclopedia of Type Strains, Phase III (KMG-III): the genomes of soil and plant-associated and newly described type strains.</title>
        <authorList>
            <person name="Whitman W."/>
        </authorList>
    </citation>
    <scope>NUCLEOTIDE SEQUENCE [LARGE SCALE GENOMIC DNA]</scope>
    <source>
        <strain evidence="7 8">CECT 7282</strain>
    </source>
</reference>
<dbReference type="GO" id="GO:0015293">
    <property type="term" value="F:symporter activity"/>
    <property type="evidence" value="ECO:0007669"/>
    <property type="project" value="InterPro"/>
</dbReference>
<evidence type="ECO:0000256" key="4">
    <source>
        <dbReference type="ARBA" id="ARBA00022989"/>
    </source>
</evidence>
<evidence type="ECO:0000256" key="2">
    <source>
        <dbReference type="ARBA" id="ARBA00022448"/>
    </source>
</evidence>
<dbReference type="GO" id="GO:0016020">
    <property type="term" value="C:membrane"/>
    <property type="evidence" value="ECO:0007669"/>
    <property type="project" value="UniProtKB-SubCell"/>
</dbReference>
<keyword evidence="2" id="KW-0813">Transport</keyword>
<evidence type="ECO:0000313" key="7">
    <source>
        <dbReference type="EMBL" id="MBB3190716.1"/>
    </source>
</evidence>
<dbReference type="RefSeq" id="WP_343064658.1">
    <property type="nucleotide sequence ID" value="NZ_JACHXP010000008.1"/>
</dbReference>
<name>A0A839VE13_9GAMM</name>
<dbReference type="EMBL" id="JACHXP010000008">
    <property type="protein sequence ID" value="MBB3190716.1"/>
    <property type="molecule type" value="Genomic_DNA"/>
</dbReference>
<dbReference type="Gene3D" id="1.10.3860.10">
    <property type="entry name" value="Sodium:dicarboxylate symporter"/>
    <property type="match status" value="1"/>
</dbReference>
<keyword evidence="4 6" id="KW-1133">Transmembrane helix</keyword>
<comment type="subcellular location">
    <subcellularLocation>
        <location evidence="1">Membrane</location>
        <topology evidence="1">Multi-pass membrane protein</topology>
    </subcellularLocation>
</comment>
<dbReference type="InterPro" id="IPR001991">
    <property type="entry name" value="Na-dicarboxylate_symporter"/>
</dbReference>
<evidence type="ECO:0000256" key="6">
    <source>
        <dbReference type="SAM" id="Phobius"/>
    </source>
</evidence>
<accession>A0A839VE13</accession>
<evidence type="ECO:0000256" key="1">
    <source>
        <dbReference type="ARBA" id="ARBA00004141"/>
    </source>
</evidence>
<keyword evidence="8" id="KW-1185">Reference proteome</keyword>
<dbReference type="AlphaFoldDB" id="A0A839VE13"/>
<evidence type="ECO:0000313" key="8">
    <source>
        <dbReference type="Proteomes" id="UP000547614"/>
    </source>
</evidence>
<feature type="transmembrane region" description="Helical" evidence="6">
    <location>
        <begin position="52"/>
        <end position="70"/>
    </location>
</feature>
<evidence type="ECO:0000256" key="3">
    <source>
        <dbReference type="ARBA" id="ARBA00022692"/>
    </source>
</evidence>
<protein>
    <submittedName>
        <fullName evidence="7">Na+/H+-dicarboxylate symporter</fullName>
    </submittedName>
</protein>
<sequence>MPVLLMTLWRGYRDASLILRVSLALVLGVTVGLVGGPSVAEALASLGELLMRLLKFIILPIVLFTLMSGINQGSDAAPRPDHT</sequence>
<proteinExistence type="predicted"/>
<keyword evidence="3 6" id="KW-0812">Transmembrane</keyword>
<gene>
    <name evidence="7" type="ORF">FHR94_001950</name>
</gene>
<comment type="caution">
    <text evidence="7">The sequence shown here is derived from an EMBL/GenBank/DDBJ whole genome shotgun (WGS) entry which is preliminary data.</text>
</comment>
<keyword evidence="5 6" id="KW-0472">Membrane</keyword>
<dbReference type="Proteomes" id="UP000547614">
    <property type="component" value="Unassembled WGS sequence"/>
</dbReference>
<dbReference type="InterPro" id="IPR036458">
    <property type="entry name" value="Na:dicarbo_symporter_sf"/>
</dbReference>
<dbReference type="Pfam" id="PF00375">
    <property type="entry name" value="SDF"/>
    <property type="match status" value="1"/>
</dbReference>
<dbReference type="SUPFAM" id="SSF118215">
    <property type="entry name" value="Proton glutamate symport protein"/>
    <property type="match status" value="1"/>
</dbReference>